<dbReference type="SUPFAM" id="SSF52540">
    <property type="entry name" value="P-loop containing nucleoside triphosphate hydrolases"/>
    <property type="match status" value="1"/>
</dbReference>
<evidence type="ECO:0000313" key="2">
    <source>
        <dbReference type="EMBL" id="TWP30541.1"/>
    </source>
</evidence>
<dbReference type="RefSeq" id="WP_146291213.1">
    <property type="nucleotide sequence ID" value="NZ_SELH01000011.1"/>
</dbReference>
<dbReference type="AlphaFoldDB" id="A0A563DKR5"/>
<name>A0A563DKR5_9FLAO</name>
<protein>
    <recommendedName>
        <fullName evidence="1">AAA+ ATPase domain-containing protein</fullName>
    </recommendedName>
</protein>
<dbReference type="InterPro" id="IPR027417">
    <property type="entry name" value="P-loop_NTPase"/>
</dbReference>
<comment type="caution">
    <text evidence="2">The sequence shown here is derived from an EMBL/GenBank/DDBJ whole genome shotgun (WGS) entry which is preliminary data.</text>
</comment>
<dbReference type="Gene3D" id="3.40.50.300">
    <property type="entry name" value="P-loop containing nucleotide triphosphate hydrolases"/>
    <property type="match status" value="1"/>
</dbReference>
<dbReference type="EMBL" id="SELH01000011">
    <property type="protein sequence ID" value="TWP30541.1"/>
    <property type="molecule type" value="Genomic_DNA"/>
</dbReference>
<dbReference type="OrthoDB" id="796468at2"/>
<dbReference type="SMART" id="SM00382">
    <property type="entry name" value="AAA"/>
    <property type="match status" value="1"/>
</dbReference>
<organism evidence="2 3">
    <name type="scientific">Apibacter muscae</name>
    <dbReference type="NCBI Taxonomy" id="2509004"/>
    <lineage>
        <taxon>Bacteria</taxon>
        <taxon>Pseudomonadati</taxon>
        <taxon>Bacteroidota</taxon>
        <taxon>Flavobacteriia</taxon>
        <taxon>Flavobacteriales</taxon>
        <taxon>Weeksellaceae</taxon>
        <taxon>Apibacter</taxon>
    </lineage>
</organism>
<gene>
    <name evidence="2" type="ORF">ETU09_00640</name>
</gene>
<accession>A0A563DKR5</accession>
<evidence type="ECO:0000313" key="3">
    <source>
        <dbReference type="Proteomes" id="UP000319499"/>
    </source>
</evidence>
<dbReference type="InterPro" id="IPR003593">
    <property type="entry name" value="AAA+_ATPase"/>
</dbReference>
<keyword evidence="3" id="KW-1185">Reference proteome</keyword>
<dbReference type="Proteomes" id="UP000319499">
    <property type="component" value="Unassembled WGS sequence"/>
</dbReference>
<sequence length="208" mass="24106">MARALSANELSNKKYQLFDFKGDWMEAFGNPEMSGVWFIWGNSGSGKTTFTLQLVKYLSQFDKVLYNSLEEATSYTMKLAFGRVNMQEVGTHVQLLAAEPIKELINRLDKRQSRRIVVIDSIQYARLNYPKYQDFVERYPNKLFIFTSQAKGMNPVSRTAEQVMFDADLKIWVEGHKAFSKGRYIGTSGEYTIWDEGAEKYWGRLENQ</sequence>
<feature type="domain" description="AAA+ ATPase" evidence="1">
    <location>
        <begin position="33"/>
        <end position="169"/>
    </location>
</feature>
<reference evidence="2 3" key="1">
    <citation type="submission" date="2019-02" db="EMBL/GenBank/DDBJ databases">
        <title>Apibacter muscae sp. nov.: a novel member of the house fly microbiota.</title>
        <authorList>
            <person name="Park R."/>
        </authorList>
    </citation>
    <scope>NUCLEOTIDE SEQUENCE [LARGE SCALE GENOMIC DNA]</scope>
    <source>
        <strain evidence="2 3">AL1</strain>
    </source>
</reference>
<evidence type="ECO:0000259" key="1">
    <source>
        <dbReference type="SMART" id="SM00382"/>
    </source>
</evidence>
<proteinExistence type="predicted"/>